<proteinExistence type="predicted"/>
<organism evidence="1 2">
    <name type="scientific">Metabacillus indicus</name>
    <name type="common">Bacillus indicus</name>
    <dbReference type="NCBI Taxonomy" id="246786"/>
    <lineage>
        <taxon>Bacteria</taxon>
        <taxon>Bacillati</taxon>
        <taxon>Bacillota</taxon>
        <taxon>Bacilli</taxon>
        <taxon>Bacillales</taxon>
        <taxon>Bacillaceae</taxon>
        <taxon>Metabacillus</taxon>
    </lineage>
</organism>
<comment type="caution">
    <text evidence="1">The sequence shown here is derived from an EMBL/GenBank/DDBJ whole genome shotgun (WGS) entry which is preliminary data.</text>
</comment>
<evidence type="ECO:0000313" key="1">
    <source>
        <dbReference type="EMBL" id="KEZ53189.1"/>
    </source>
</evidence>
<accession>A0A084H0S7</accession>
<reference evidence="1 2" key="1">
    <citation type="journal article" date="2005" name="Int. J. Syst. Evol. Microbiol.">
        <title>Bacillus cibi sp. nov., isolated from jeotgal, a traditional Korean fermented seafood.</title>
        <authorList>
            <person name="Yoon J.H."/>
            <person name="Lee C.H."/>
            <person name="Oh T.K."/>
        </authorList>
    </citation>
    <scope>NUCLEOTIDE SEQUENCE [LARGE SCALE GENOMIC DNA]</scope>
    <source>
        <strain evidence="1 2">DSM 16189</strain>
    </source>
</reference>
<sequence>MPLKYENQVELLKDILSEHQSDCCGTVAECEQLERVVKSLMVHADVHQDLKGVLQSIYSYSQDGKNSPELNSYITSQQNVLSQWISDIDSFS</sequence>
<evidence type="ECO:0008006" key="3">
    <source>
        <dbReference type="Google" id="ProtNLM"/>
    </source>
</evidence>
<name>A0A084H0S7_METID</name>
<keyword evidence="2" id="KW-1185">Reference proteome</keyword>
<dbReference type="EMBL" id="JNVC02000003">
    <property type="protein sequence ID" value="KEZ53189.1"/>
    <property type="molecule type" value="Genomic_DNA"/>
</dbReference>
<gene>
    <name evidence="1" type="ORF">GS18_0207780</name>
</gene>
<dbReference type="AlphaFoldDB" id="A0A084H0S7"/>
<protein>
    <recommendedName>
        <fullName evidence="3">YtzH-like protein</fullName>
    </recommendedName>
</protein>
<dbReference type="Pfam" id="PF14165">
    <property type="entry name" value="YtzH"/>
    <property type="match status" value="1"/>
</dbReference>
<dbReference type="InterPro" id="IPR025547">
    <property type="entry name" value="YtzH"/>
</dbReference>
<dbReference type="OrthoDB" id="2968867at2"/>
<dbReference type="STRING" id="246786.GS18_0207780"/>
<dbReference type="RefSeq" id="WP_029278932.1">
    <property type="nucleotide sequence ID" value="NZ_CANLZQ010000001.1"/>
</dbReference>
<dbReference type="Proteomes" id="UP000028549">
    <property type="component" value="Unassembled WGS sequence"/>
</dbReference>
<evidence type="ECO:0000313" key="2">
    <source>
        <dbReference type="Proteomes" id="UP000028549"/>
    </source>
</evidence>